<dbReference type="Proteomes" id="UP000094056">
    <property type="component" value="Unassembled WGS sequence"/>
</dbReference>
<dbReference type="InterPro" id="IPR001818">
    <property type="entry name" value="Pept_M10_metallopeptidase"/>
</dbReference>
<sequence>MIKELHILKVAIISTFILLISTVTFGTPIINYEESLTYYAPHHSDPGNPGHPGTPGHYFAETGDDHHFAWLDQIPATTVVDVFYDFRPESGFANAITPGQTARAIDAFNLWSGVSNLNFTQNTSVPTSDIINVGTGDLAALGSTSGPGGTLGLGGGFFTHGGIHSITGGVAWMDFAETWDETIGNGNPAGTFDYFTVTVQEIGHALGLGHVDDLLGPDMMDGFYGGEQVTLSINDISHITSVYGAASQPIPEPATIALLGIGLVGLAGAAVRRRFGRSADARC</sequence>
<evidence type="ECO:0000313" key="6">
    <source>
        <dbReference type="EMBL" id="ODS31086.1"/>
    </source>
</evidence>
<evidence type="ECO:0000256" key="2">
    <source>
        <dbReference type="ARBA" id="ARBA00022723"/>
    </source>
</evidence>
<dbReference type="Gene3D" id="3.40.390.10">
    <property type="entry name" value="Collagenase (Catalytic Domain)"/>
    <property type="match status" value="1"/>
</dbReference>
<comment type="caution">
    <text evidence="6">The sequence shown here is derived from an EMBL/GenBank/DDBJ whole genome shotgun (WGS) entry which is preliminary data.</text>
</comment>
<dbReference type="InterPro" id="IPR024079">
    <property type="entry name" value="MetalloPept_cat_dom_sf"/>
</dbReference>
<keyword evidence="4" id="KW-0862">Zinc</keyword>
<dbReference type="GO" id="GO:0030574">
    <property type="term" value="P:collagen catabolic process"/>
    <property type="evidence" value="ECO:0007669"/>
    <property type="project" value="TreeGrafter"/>
</dbReference>
<keyword evidence="1" id="KW-0645">Protease</keyword>
<accession>A0A1E3X620</accession>
<dbReference type="SMART" id="SM00235">
    <property type="entry name" value="ZnMc"/>
    <property type="match status" value="1"/>
</dbReference>
<dbReference type="GO" id="GO:0008270">
    <property type="term" value="F:zinc ion binding"/>
    <property type="evidence" value="ECO:0007669"/>
    <property type="project" value="InterPro"/>
</dbReference>
<protein>
    <submittedName>
        <fullName evidence="6">PEP-CTERM motif protein</fullName>
    </submittedName>
</protein>
<dbReference type="AlphaFoldDB" id="A0A1E3X620"/>
<evidence type="ECO:0000256" key="3">
    <source>
        <dbReference type="ARBA" id="ARBA00022801"/>
    </source>
</evidence>
<gene>
    <name evidence="6" type="ORF">SCARUB_03793</name>
</gene>
<dbReference type="Pfam" id="PF00413">
    <property type="entry name" value="Peptidase_M10"/>
    <property type="match status" value="1"/>
</dbReference>
<dbReference type="GO" id="GO:0005615">
    <property type="term" value="C:extracellular space"/>
    <property type="evidence" value="ECO:0007669"/>
    <property type="project" value="TreeGrafter"/>
</dbReference>
<dbReference type="SUPFAM" id="SSF55486">
    <property type="entry name" value="Metalloproteases ('zincins'), catalytic domain"/>
    <property type="match status" value="1"/>
</dbReference>
<dbReference type="PANTHER" id="PTHR10201">
    <property type="entry name" value="MATRIX METALLOPROTEINASE"/>
    <property type="match status" value="1"/>
</dbReference>
<dbReference type="GO" id="GO:0004222">
    <property type="term" value="F:metalloendopeptidase activity"/>
    <property type="evidence" value="ECO:0007669"/>
    <property type="project" value="InterPro"/>
</dbReference>
<dbReference type="NCBIfam" id="TIGR02595">
    <property type="entry name" value="PEP_CTERM"/>
    <property type="match status" value="1"/>
</dbReference>
<dbReference type="GO" id="GO:0031012">
    <property type="term" value="C:extracellular matrix"/>
    <property type="evidence" value="ECO:0007669"/>
    <property type="project" value="InterPro"/>
</dbReference>
<name>A0A1E3X620_9BACT</name>
<dbReference type="Pfam" id="PF07589">
    <property type="entry name" value="PEP-CTERM"/>
    <property type="match status" value="1"/>
</dbReference>
<evidence type="ECO:0000256" key="1">
    <source>
        <dbReference type="ARBA" id="ARBA00022670"/>
    </source>
</evidence>
<dbReference type="GO" id="GO:0006508">
    <property type="term" value="P:proteolysis"/>
    <property type="evidence" value="ECO:0007669"/>
    <property type="project" value="UniProtKB-KW"/>
</dbReference>
<dbReference type="PRINTS" id="PR00138">
    <property type="entry name" value="MATRIXIN"/>
</dbReference>
<dbReference type="EMBL" id="MAYW01000145">
    <property type="protein sequence ID" value="ODS31086.1"/>
    <property type="molecule type" value="Genomic_DNA"/>
</dbReference>
<dbReference type="GO" id="GO:0030198">
    <property type="term" value="P:extracellular matrix organization"/>
    <property type="evidence" value="ECO:0007669"/>
    <property type="project" value="TreeGrafter"/>
</dbReference>
<evidence type="ECO:0000256" key="4">
    <source>
        <dbReference type="ARBA" id="ARBA00022833"/>
    </source>
</evidence>
<evidence type="ECO:0000259" key="5">
    <source>
        <dbReference type="SMART" id="SM00235"/>
    </source>
</evidence>
<evidence type="ECO:0000313" key="7">
    <source>
        <dbReference type="Proteomes" id="UP000094056"/>
    </source>
</evidence>
<dbReference type="InterPro" id="IPR021190">
    <property type="entry name" value="Pept_M10A"/>
</dbReference>
<dbReference type="InterPro" id="IPR006026">
    <property type="entry name" value="Peptidase_Metallo"/>
</dbReference>
<proteinExistence type="predicted"/>
<keyword evidence="3" id="KW-0378">Hydrolase</keyword>
<dbReference type="PANTHER" id="PTHR10201:SF294">
    <property type="entry name" value="MATRIX METALLOPROTEINASE 16"/>
    <property type="match status" value="1"/>
</dbReference>
<dbReference type="PATRIC" id="fig|1872076.5.peg.4521"/>
<feature type="domain" description="Peptidase metallopeptidase" evidence="5">
    <location>
        <begin position="71"/>
        <end position="245"/>
    </location>
</feature>
<organism evidence="6 7">
    <name type="scientific">Candidatus Scalindua rubra</name>
    <dbReference type="NCBI Taxonomy" id="1872076"/>
    <lineage>
        <taxon>Bacteria</taxon>
        <taxon>Pseudomonadati</taxon>
        <taxon>Planctomycetota</taxon>
        <taxon>Candidatus Brocadiia</taxon>
        <taxon>Candidatus Brocadiales</taxon>
        <taxon>Candidatus Scalinduaceae</taxon>
        <taxon>Candidatus Scalindua</taxon>
    </lineage>
</organism>
<dbReference type="InterPro" id="IPR013424">
    <property type="entry name" value="Ice-binding_C"/>
</dbReference>
<keyword evidence="2" id="KW-0479">Metal-binding</keyword>
<reference evidence="6 7" key="1">
    <citation type="submission" date="2016-07" db="EMBL/GenBank/DDBJ databases">
        <title>Draft genome of Scalindua rubra, obtained from a brine-seawater interface in the Red Sea, sheds light on salt adaptation in anammox bacteria.</title>
        <authorList>
            <person name="Speth D.R."/>
            <person name="Lagkouvardos I."/>
            <person name="Wang Y."/>
            <person name="Qian P.-Y."/>
            <person name="Dutilh B.E."/>
            <person name="Jetten M.S."/>
        </authorList>
    </citation>
    <scope>NUCLEOTIDE SEQUENCE [LARGE SCALE GENOMIC DNA]</scope>
    <source>
        <strain evidence="6">BSI-1</strain>
    </source>
</reference>